<dbReference type="PROSITE" id="PS00894">
    <property type="entry name" value="HTH_DEOR_1"/>
    <property type="match status" value="1"/>
</dbReference>
<dbReference type="OrthoDB" id="3252280at2"/>
<evidence type="ECO:0000256" key="2">
    <source>
        <dbReference type="ARBA" id="ARBA00023125"/>
    </source>
</evidence>
<dbReference type="EMBL" id="SMRU01000019">
    <property type="protein sequence ID" value="TDF93326.1"/>
    <property type="molecule type" value="Genomic_DNA"/>
</dbReference>
<dbReference type="AlphaFoldDB" id="A0A4R5KDP3"/>
<dbReference type="PANTHER" id="PTHR30146">
    <property type="entry name" value="LACI-RELATED TRANSCRIPTIONAL REPRESSOR"/>
    <property type="match status" value="1"/>
</dbReference>
<accession>A0A4R5KDP3</accession>
<dbReference type="Gene3D" id="3.40.50.2300">
    <property type="match status" value="2"/>
</dbReference>
<feature type="region of interest" description="Disordered" evidence="4">
    <location>
        <begin position="54"/>
        <end position="93"/>
    </location>
</feature>
<dbReference type="InterPro" id="IPR018356">
    <property type="entry name" value="Tscrpt_reg_HTH_DeoR_CS"/>
</dbReference>
<reference evidence="6 7" key="1">
    <citation type="submission" date="2019-03" db="EMBL/GenBank/DDBJ databases">
        <title>Whole genome sequence of Arthrobacter sp JH1-1.</title>
        <authorList>
            <person name="Trinh H.N."/>
        </authorList>
    </citation>
    <scope>NUCLEOTIDE SEQUENCE [LARGE SCALE GENOMIC DNA]</scope>
    <source>
        <strain evidence="6 7">JH1-1</strain>
    </source>
</reference>
<dbReference type="PANTHER" id="PTHR30146:SF155">
    <property type="entry name" value="ALANINE RACEMASE"/>
    <property type="match status" value="1"/>
</dbReference>
<protein>
    <submittedName>
        <fullName evidence="6">DeoR family transcriptional regulator</fullName>
    </submittedName>
</protein>
<proteinExistence type="predicted"/>
<evidence type="ECO:0000256" key="3">
    <source>
        <dbReference type="ARBA" id="ARBA00023163"/>
    </source>
</evidence>
<evidence type="ECO:0000256" key="1">
    <source>
        <dbReference type="ARBA" id="ARBA00023015"/>
    </source>
</evidence>
<dbReference type="Proteomes" id="UP000295511">
    <property type="component" value="Unassembled WGS sequence"/>
</dbReference>
<keyword evidence="3" id="KW-0804">Transcription</keyword>
<dbReference type="InterPro" id="IPR028082">
    <property type="entry name" value="Peripla_BP_I"/>
</dbReference>
<keyword evidence="1" id="KW-0805">Transcription regulation</keyword>
<dbReference type="InterPro" id="IPR046335">
    <property type="entry name" value="LacI/GalR-like_sensor"/>
</dbReference>
<dbReference type="Gene3D" id="1.10.10.10">
    <property type="entry name" value="Winged helix-like DNA-binding domain superfamily/Winged helix DNA-binding domain"/>
    <property type="match status" value="1"/>
</dbReference>
<evidence type="ECO:0000313" key="7">
    <source>
        <dbReference type="Proteomes" id="UP000295511"/>
    </source>
</evidence>
<dbReference type="InterPro" id="IPR036390">
    <property type="entry name" value="WH_DNA-bd_sf"/>
</dbReference>
<comment type="caution">
    <text evidence="6">The sequence shown here is derived from an EMBL/GenBank/DDBJ whole genome shotgun (WGS) entry which is preliminary data.</text>
</comment>
<evidence type="ECO:0000313" key="6">
    <source>
        <dbReference type="EMBL" id="TDF93326.1"/>
    </source>
</evidence>
<evidence type="ECO:0000259" key="5">
    <source>
        <dbReference type="PROSITE" id="PS51000"/>
    </source>
</evidence>
<name>A0A4R5KDP3_9MICC</name>
<dbReference type="SUPFAM" id="SSF53822">
    <property type="entry name" value="Periplasmic binding protein-like I"/>
    <property type="match status" value="1"/>
</dbReference>
<dbReference type="SUPFAM" id="SSF46785">
    <property type="entry name" value="Winged helix' DNA-binding domain"/>
    <property type="match status" value="1"/>
</dbReference>
<dbReference type="PROSITE" id="PS51000">
    <property type="entry name" value="HTH_DEOR_2"/>
    <property type="match status" value="1"/>
</dbReference>
<gene>
    <name evidence="6" type="ORF">E1809_15865</name>
</gene>
<dbReference type="InterPro" id="IPR036388">
    <property type="entry name" value="WH-like_DNA-bd_sf"/>
</dbReference>
<dbReference type="Pfam" id="PF08220">
    <property type="entry name" value="HTH_DeoR"/>
    <property type="match status" value="1"/>
</dbReference>
<dbReference type="RefSeq" id="WP_133205214.1">
    <property type="nucleotide sequence ID" value="NZ_SMRU01000019.1"/>
</dbReference>
<sequence length="385" mass="41001">MIADQRKELILRELRARGSVSVSDFAQRHDVARITVRRDLAALADEGLLARTHGGAVPAPASAGRDGQDRKGAQARRSRSAADVAARSGRGGSRGQPIVGMIVPSASYYYPLMIKGAEEAASRMGARLVLGISNYSPVEERRQVDRLVANRVDGLLITPSEADFSEGRTLEVLAGAKVPVVVMERSLDEAPPLGCLEGVRTDHAAGAELAVAHLAGLGHGRVLLAVRSSTPTSRWIAQGYARAVARRGLEPGGSVIELPMIPAGELPDMEPFDRLLDSVSGDSCAVIVHTDEDAAQLLRRAQERGVEVPEQLSIVAYDDEIAAFAPVPLTAVSPPKHELGLAAVTMCLERLAYGGVDSTEQSPLRRLKLVPALKIRESTPPRNVP</sequence>
<dbReference type="InterPro" id="IPR001034">
    <property type="entry name" value="DeoR_HTH"/>
</dbReference>
<dbReference type="GO" id="GO:0000976">
    <property type="term" value="F:transcription cis-regulatory region binding"/>
    <property type="evidence" value="ECO:0007669"/>
    <property type="project" value="TreeGrafter"/>
</dbReference>
<dbReference type="PRINTS" id="PR00037">
    <property type="entry name" value="HTHLACR"/>
</dbReference>
<organism evidence="6 7">
    <name type="scientific">Arthrobacter terricola</name>
    <dbReference type="NCBI Taxonomy" id="2547396"/>
    <lineage>
        <taxon>Bacteria</taxon>
        <taxon>Bacillati</taxon>
        <taxon>Actinomycetota</taxon>
        <taxon>Actinomycetes</taxon>
        <taxon>Micrococcales</taxon>
        <taxon>Micrococcaceae</taxon>
        <taxon>Arthrobacter</taxon>
    </lineage>
</organism>
<keyword evidence="7" id="KW-1185">Reference proteome</keyword>
<feature type="domain" description="HTH deoR-type" evidence="5">
    <location>
        <begin position="3"/>
        <end position="58"/>
    </location>
</feature>
<evidence type="ECO:0000256" key="4">
    <source>
        <dbReference type="SAM" id="MobiDB-lite"/>
    </source>
</evidence>
<dbReference type="SMART" id="SM00420">
    <property type="entry name" value="HTH_DEOR"/>
    <property type="match status" value="1"/>
</dbReference>
<dbReference type="Pfam" id="PF13377">
    <property type="entry name" value="Peripla_BP_3"/>
    <property type="match status" value="1"/>
</dbReference>
<dbReference type="GO" id="GO:0003700">
    <property type="term" value="F:DNA-binding transcription factor activity"/>
    <property type="evidence" value="ECO:0007669"/>
    <property type="project" value="InterPro"/>
</dbReference>
<keyword evidence="2" id="KW-0238">DNA-binding</keyword>